<dbReference type="EMBL" id="BONQ01000096">
    <property type="protein sequence ID" value="GIG48118.1"/>
    <property type="molecule type" value="Genomic_DNA"/>
</dbReference>
<sequence>MSPFTKTRRLSRDRSIGRDRYRDSGGGTRPYVLPWSIWACMPVAALLFRSFSTASNTAAVIVGAVAAAVAVGLSAFTWHVFTPRGASLRTHATASIAAAGVWVLWSTAAGLFQPSTWVWFHPIDWFLGLFNGWVWGAWLLLGPVLAITWNLRRGARGDGNDTHRNDGGLLEKVGIAGTVKRVELEAGGTRVKARVAVEPGEQTAADVQSAKGRIASALQVRESAVRVNRVPGNFAEADVIVVPRDQLQTPIAWPGPLAPGESIAVEIPVGRYEDAETARLWLPGDRHAKPAPRNATHYALMGASGSGKSEGALTLCTEVITRADASVIYSDPVKGIQTVAPIAAGIDLLLTDPKTAVAAYRRLTHVIAARTHHLGRHGFKQWEPAAAMEPCGLKYLLYIWEEAAALLANSGLFVQITEQARSAGISLIPSMQRMSHDRMDTSARYNLGGGWCFGTGDDISAKFALSEQTLDAGAAPWEWKDRKPGYSYLEAAGVPEDRWAIPLRTYLGDPDQQREAVAEFGKPGLDPVTAEAFGKVYLDYRQQVTEGAAAWQSPTPTRITMAGAGLPNHAAVDEDDDPDGVDADSFEDPELFDPDGDAEGDDLDGPDFEVPEHPEPGFGDDIDPSKDISDPGDDDGVIRLLDPPPARPGMSTSAARAALRRYLTDLAAAGHETVEPKDLVEFRQQIGRGKSWLSDELRRLVDDGLLTDEPDRGVYGLPALAPGERTLVPA</sequence>
<accession>A0A919UEZ4</accession>
<feature type="transmembrane region" description="Helical" evidence="2">
    <location>
        <begin position="93"/>
        <end position="112"/>
    </location>
</feature>
<dbReference type="Proteomes" id="UP000660611">
    <property type="component" value="Unassembled WGS sequence"/>
</dbReference>
<organism evidence="3 4">
    <name type="scientific">Dactylosporangium siamense</name>
    <dbReference type="NCBI Taxonomy" id="685454"/>
    <lineage>
        <taxon>Bacteria</taxon>
        <taxon>Bacillati</taxon>
        <taxon>Actinomycetota</taxon>
        <taxon>Actinomycetes</taxon>
        <taxon>Micromonosporales</taxon>
        <taxon>Micromonosporaceae</taxon>
        <taxon>Dactylosporangium</taxon>
    </lineage>
</organism>
<proteinExistence type="predicted"/>
<keyword evidence="2" id="KW-0472">Membrane</keyword>
<dbReference type="SUPFAM" id="SSF52540">
    <property type="entry name" value="P-loop containing nucleoside triphosphate hydrolases"/>
    <property type="match status" value="1"/>
</dbReference>
<name>A0A919UEZ4_9ACTN</name>
<dbReference type="Gene3D" id="3.40.50.300">
    <property type="entry name" value="P-loop containing nucleotide triphosphate hydrolases"/>
    <property type="match status" value="1"/>
</dbReference>
<dbReference type="AlphaFoldDB" id="A0A919UEZ4"/>
<dbReference type="InterPro" id="IPR027417">
    <property type="entry name" value="P-loop_NTPase"/>
</dbReference>
<keyword evidence="2" id="KW-0812">Transmembrane</keyword>
<evidence type="ECO:0000313" key="4">
    <source>
        <dbReference type="Proteomes" id="UP000660611"/>
    </source>
</evidence>
<gene>
    <name evidence="3" type="ORF">Dsi01nite_061590</name>
</gene>
<evidence type="ECO:0000256" key="1">
    <source>
        <dbReference type="SAM" id="MobiDB-lite"/>
    </source>
</evidence>
<feature type="transmembrane region" description="Helical" evidence="2">
    <location>
        <begin position="31"/>
        <end position="51"/>
    </location>
</feature>
<keyword evidence="4" id="KW-1185">Reference proteome</keyword>
<feature type="region of interest" description="Disordered" evidence="1">
    <location>
        <begin position="568"/>
        <end position="653"/>
    </location>
</feature>
<dbReference type="RefSeq" id="WP_203849834.1">
    <property type="nucleotide sequence ID" value="NZ_BAAAVW010000022.1"/>
</dbReference>
<comment type="caution">
    <text evidence="3">The sequence shown here is derived from an EMBL/GenBank/DDBJ whole genome shotgun (WGS) entry which is preliminary data.</text>
</comment>
<evidence type="ECO:0000313" key="3">
    <source>
        <dbReference type="EMBL" id="GIG48118.1"/>
    </source>
</evidence>
<reference evidence="3" key="1">
    <citation type="submission" date="2021-01" db="EMBL/GenBank/DDBJ databases">
        <title>Whole genome shotgun sequence of Dactylosporangium siamense NBRC 106093.</title>
        <authorList>
            <person name="Komaki H."/>
            <person name="Tamura T."/>
        </authorList>
    </citation>
    <scope>NUCLEOTIDE SEQUENCE</scope>
    <source>
        <strain evidence="3">NBRC 106093</strain>
    </source>
</reference>
<evidence type="ECO:0000256" key="2">
    <source>
        <dbReference type="SAM" id="Phobius"/>
    </source>
</evidence>
<feature type="transmembrane region" description="Helical" evidence="2">
    <location>
        <begin position="132"/>
        <end position="151"/>
    </location>
</feature>
<keyword evidence="2" id="KW-1133">Transmembrane helix</keyword>
<protein>
    <submittedName>
        <fullName evidence="3">Sporulation protein SsgA</fullName>
    </submittedName>
</protein>
<feature type="compositionally biased region" description="Acidic residues" evidence="1">
    <location>
        <begin position="573"/>
        <end position="609"/>
    </location>
</feature>
<feature type="transmembrane region" description="Helical" evidence="2">
    <location>
        <begin position="57"/>
        <end position="81"/>
    </location>
</feature>